<dbReference type="AlphaFoldDB" id="A0A4R0NFZ1"/>
<protein>
    <submittedName>
        <fullName evidence="1">Uncharacterized protein</fullName>
    </submittedName>
</protein>
<reference evidence="1 2" key="1">
    <citation type="submission" date="2019-02" db="EMBL/GenBank/DDBJ databases">
        <title>Pedobacter sp. RP-3-8 sp. nov., isolated from Arctic soil.</title>
        <authorList>
            <person name="Dahal R.H."/>
        </authorList>
    </citation>
    <scope>NUCLEOTIDE SEQUENCE [LARGE SCALE GENOMIC DNA]</scope>
    <source>
        <strain evidence="1 2">RP-3-8</strain>
    </source>
</reference>
<name>A0A4R0NFZ1_9SPHI</name>
<proteinExistence type="predicted"/>
<accession>A0A4R0NFZ1</accession>
<dbReference type="Proteomes" id="UP000291117">
    <property type="component" value="Unassembled WGS sequence"/>
</dbReference>
<sequence>MRRPPDMTLQKLVLERMSPRTAAMSNEEIEQWIAALPEINDEIIHFTRQTVFGSLPDRLVIRHLNQFCMECTLMLNALYDYSDRRREMEQLYEMVLNCVLVVFESHRQNYRKYLDLNVSMPIILYHAAARKIEDGIVLMVTAMTRYHAHKTLQAVVISKMSNLLKNGSGTWHQVSYLEKLQQYIMKLCTGGYENINVPLRHLLVAANFNTPGFIAYCKSCMEEEMGENYEIRDQYDCLYRHQRELTILFDYPEFLKFESKQLKVKEVLLQYVNSELSIMDRKYRMVNENKVVDPVALRSKVSVSISVDALAYFFRLLMMAEITTCSKNELILFISRNFCTPGTGERDLSLKSIENKYRQVVKNTSITVKSILSKMLKQLNEEFK</sequence>
<evidence type="ECO:0000313" key="2">
    <source>
        <dbReference type="Proteomes" id="UP000291117"/>
    </source>
</evidence>
<organism evidence="1 2">
    <name type="scientific">Pedobacter hiemivivus</name>
    <dbReference type="NCBI Taxonomy" id="2530454"/>
    <lineage>
        <taxon>Bacteria</taxon>
        <taxon>Pseudomonadati</taxon>
        <taxon>Bacteroidota</taxon>
        <taxon>Sphingobacteriia</taxon>
        <taxon>Sphingobacteriales</taxon>
        <taxon>Sphingobacteriaceae</taxon>
        <taxon>Pedobacter</taxon>
    </lineage>
</organism>
<keyword evidence="2" id="KW-1185">Reference proteome</keyword>
<evidence type="ECO:0000313" key="1">
    <source>
        <dbReference type="EMBL" id="TCC99439.1"/>
    </source>
</evidence>
<comment type="caution">
    <text evidence="1">The sequence shown here is derived from an EMBL/GenBank/DDBJ whole genome shotgun (WGS) entry which is preliminary data.</text>
</comment>
<dbReference type="OrthoDB" id="735062at2"/>
<gene>
    <name evidence="1" type="ORF">EZ444_01820</name>
</gene>
<dbReference type="RefSeq" id="WP_131606646.1">
    <property type="nucleotide sequence ID" value="NZ_SJSM01000001.1"/>
</dbReference>
<dbReference type="EMBL" id="SJSM01000001">
    <property type="protein sequence ID" value="TCC99439.1"/>
    <property type="molecule type" value="Genomic_DNA"/>
</dbReference>